<evidence type="ECO:0008006" key="4">
    <source>
        <dbReference type="Google" id="ProtNLM"/>
    </source>
</evidence>
<dbReference type="EMBL" id="BKAJ01000050">
    <property type="protein sequence ID" value="GEP55968.1"/>
    <property type="molecule type" value="Genomic_DNA"/>
</dbReference>
<dbReference type="RefSeq" id="WP_147150051.1">
    <property type="nucleotide sequence ID" value="NZ_BKAJ01000050.1"/>
</dbReference>
<gene>
    <name evidence="2" type="ORF">RSO01_31340</name>
</gene>
<organism evidence="2 3">
    <name type="scientific">Reyranella soli</name>
    <dbReference type="NCBI Taxonomy" id="1230389"/>
    <lineage>
        <taxon>Bacteria</taxon>
        <taxon>Pseudomonadati</taxon>
        <taxon>Pseudomonadota</taxon>
        <taxon>Alphaproteobacteria</taxon>
        <taxon>Hyphomicrobiales</taxon>
        <taxon>Reyranellaceae</taxon>
        <taxon>Reyranella</taxon>
    </lineage>
</organism>
<comment type="caution">
    <text evidence="2">The sequence shown here is derived from an EMBL/GenBank/DDBJ whole genome shotgun (WGS) entry which is preliminary data.</text>
</comment>
<keyword evidence="1" id="KW-0732">Signal</keyword>
<dbReference type="Proteomes" id="UP000321058">
    <property type="component" value="Unassembled WGS sequence"/>
</dbReference>
<feature type="signal peptide" evidence="1">
    <location>
        <begin position="1"/>
        <end position="22"/>
    </location>
</feature>
<keyword evidence="3" id="KW-1185">Reference proteome</keyword>
<dbReference type="AlphaFoldDB" id="A0A512NAI5"/>
<protein>
    <recommendedName>
        <fullName evidence="4">Cytochrome c domain-containing protein</fullName>
    </recommendedName>
</protein>
<evidence type="ECO:0000313" key="2">
    <source>
        <dbReference type="EMBL" id="GEP55968.1"/>
    </source>
</evidence>
<dbReference type="OrthoDB" id="7376064at2"/>
<accession>A0A512NAI5</accession>
<evidence type="ECO:0000313" key="3">
    <source>
        <dbReference type="Proteomes" id="UP000321058"/>
    </source>
</evidence>
<sequence length="97" mass="10189">MRVVTCALGLAFISALATGAQAQDAFMQACTMTTPQKMCECISAKVPADKKQAAIEGMRKSNKAMEPGGNLLDPSNLTQEQMQGLDAVVIAQANCNP</sequence>
<name>A0A512NAI5_9HYPH</name>
<proteinExistence type="predicted"/>
<reference evidence="2 3" key="1">
    <citation type="submission" date="2019-07" db="EMBL/GenBank/DDBJ databases">
        <title>Whole genome shotgun sequence of Reyranella soli NBRC 108950.</title>
        <authorList>
            <person name="Hosoyama A."/>
            <person name="Uohara A."/>
            <person name="Ohji S."/>
            <person name="Ichikawa N."/>
        </authorList>
    </citation>
    <scope>NUCLEOTIDE SEQUENCE [LARGE SCALE GENOMIC DNA]</scope>
    <source>
        <strain evidence="2 3">NBRC 108950</strain>
    </source>
</reference>
<evidence type="ECO:0000256" key="1">
    <source>
        <dbReference type="SAM" id="SignalP"/>
    </source>
</evidence>
<feature type="chain" id="PRO_5021849340" description="Cytochrome c domain-containing protein" evidence="1">
    <location>
        <begin position="23"/>
        <end position="97"/>
    </location>
</feature>